<sequence length="169" mass="17394">MNQANNNQIVLCVIAGVLLVFSLPLTWMTIQNPTVSFNGSPFGDTAMNFPMSNMLPVSMKVTGLNGHITLGVQLPIWLLVTAAISAIGLVGLNIASVTNIPSVTPVLILGVVTLYLATGIFAALGGNASLGIGYIMAIVGTAGGMFLSLSQMLSAKQTTAASNSNVLED</sequence>
<feature type="transmembrane region" description="Helical" evidence="1">
    <location>
        <begin position="131"/>
        <end position="149"/>
    </location>
</feature>
<reference evidence="2 3" key="1">
    <citation type="submission" date="2019-02" db="EMBL/GenBank/DDBJ databases">
        <title>Deep-cultivation of Planctomycetes and their phenomic and genomic characterization uncovers novel biology.</title>
        <authorList>
            <person name="Wiegand S."/>
            <person name="Jogler M."/>
            <person name="Boedeker C."/>
            <person name="Pinto D."/>
            <person name="Vollmers J."/>
            <person name="Rivas-Marin E."/>
            <person name="Kohn T."/>
            <person name="Peeters S.H."/>
            <person name="Heuer A."/>
            <person name="Rast P."/>
            <person name="Oberbeckmann S."/>
            <person name="Bunk B."/>
            <person name="Jeske O."/>
            <person name="Meyerdierks A."/>
            <person name="Storesund J.E."/>
            <person name="Kallscheuer N."/>
            <person name="Luecker S."/>
            <person name="Lage O.M."/>
            <person name="Pohl T."/>
            <person name="Merkel B.J."/>
            <person name="Hornburger P."/>
            <person name="Mueller R.-W."/>
            <person name="Bruemmer F."/>
            <person name="Labrenz M."/>
            <person name="Spormann A.M."/>
            <person name="Op den Camp H."/>
            <person name="Overmann J."/>
            <person name="Amann R."/>
            <person name="Jetten M.S.M."/>
            <person name="Mascher T."/>
            <person name="Medema M.H."/>
            <person name="Devos D.P."/>
            <person name="Kaster A.-K."/>
            <person name="Ovreas L."/>
            <person name="Rohde M."/>
            <person name="Galperin M.Y."/>
            <person name="Jogler C."/>
        </authorList>
    </citation>
    <scope>NUCLEOTIDE SEQUENCE [LARGE SCALE GENOMIC DNA]</scope>
    <source>
        <strain evidence="2 3">Pan181</strain>
    </source>
</reference>
<dbReference type="Proteomes" id="UP000315750">
    <property type="component" value="Chromosome"/>
</dbReference>
<gene>
    <name evidence="2" type="ORF">Pan181_17420</name>
</gene>
<dbReference type="EMBL" id="CP036278">
    <property type="protein sequence ID" value="QDU55550.1"/>
    <property type="molecule type" value="Genomic_DNA"/>
</dbReference>
<evidence type="ECO:0000313" key="3">
    <source>
        <dbReference type="Proteomes" id="UP000315750"/>
    </source>
</evidence>
<organism evidence="2 3">
    <name type="scientific">Aeoliella mucimassa</name>
    <dbReference type="NCBI Taxonomy" id="2527972"/>
    <lineage>
        <taxon>Bacteria</taxon>
        <taxon>Pseudomonadati</taxon>
        <taxon>Planctomycetota</taxon>
        <taxon>Planctomycetia</taxon>
        <taxon>Pirellulales</taxon>
        <taxon>Lacipirellulaceae</taxon>
        <taxon>Aeoliella</taxon>
    </lineage>
</organism>
<dbReference type="OrthoDB" id="287560at2"/>
<feature type="transmembrane region" description="Helical" evidence="1">
    <location>
        <begin position="74"/>
        <end position="94"/>
    </location>
</feature>
<keyword evidence="1" id="KW-1133">Transmembrane helix</keyword>
<accession>A0A518ALD7</accession>
<evidence type="ECO:0000256" key="1">
    <source>
        <dbReference type="SAM" id="Phobius"/>
    </source>
</evidence>
<keyword evidence="3" id="KW-1185">Reference proteome</keyword>
<dbReference type="RefSeq" id="WP_145246395.1">
    <property type="nucleotide sequence ID" value="NZ_CP036278.1"/>
</dbReference>
<protein>
    <submittedName>
        <fullName evidence="2">Uncharacterized protein</fullName>
    </submittedName>
</protein>
<feature type="transmembrane region" description="Helical" evidence="1">
    <location>
        <begin position="9"/>
        <end position="30"/>
    </location>
</feature>
<proteinExistence type="predicted"/>
<dbReference type="AlphaFoldDB" id="A0A518ALD7"/>
<keyword evidence="1" id="KW-0472">Membrane</keyword>
<dbReference type="KEGG" id="amuc:Pan181_17420"/>
<evidence type="ECO:0000313" key="2">
    <source>
        <dbReference type="EMBL" id="QDU55550.1"/>
    </source>
</evidence>
<keyword evidence="1" id="KW-0812">Transmembrane</keyword>
<name>A0A518ALD7_9BACT</name>
<feature type="transmembrane region" description="Helical" evidence="1">
    <location>
        <begin position="106"/>
        <end position="125"/>
    </location>
</feature>